<dbReference type="PANTHER" id="PTHR11852">
    <property type="entry name" value="PLATELET-ACTIVATING FACTOR ACETYLHYDROLASE"/>
    <property type="match status" value="1"/>
</dbReference>
<dbReference type="InterPro" id="IPR036514">
    <property type="entry name" value="SGNH_hydro_sf"/>
</dbReference>
<dbReference type="Pfam" id="PF13472">
    <property type="entry name" value="Lipase_GDSL_2"/>
    <property type="match status" value="1"/>
</dbReference>
<sequence length="331" mass="37700">MTIISPSLPTPSNSFGKRHIFAVLFVVVVYILGQHPRDNPLTPIRDPERSTDPLLIAAPNPLFCQDDDDDDDDFVVTHCSCRDPTVAYMYKRQLWRAHHQRMKQVAAAAPSQLDVVFLGDSILERLNGTRMNGHQPAYFANKRVVFDQYFQTERMKGLILGSSGDTTGHFLWHLQNGLLPESLQPKAFVILLGTNNMGRDGCNKRTTLAGILQVIHVVHRQKPDAMILVHGLLPCSDQKPFRGPDYNELENRFTLGRQWKNSLWINAELKKTCDLMRFCAYMDSGDVFLTPDGKIQDDRMVDSMHPSLEGYKMWVPRIAGRLELLLKKSRE</sequence>
<dbReference type="SUPFAM" id="SSF52266">
    <property type="entry name" value="SGNH hydrolase"/>
    <property type="match status" value="1"/>
</dbReference>
<gene>
    <name evidence="3" type="ORF">FisN_24Lh085</name>
</gene>
<proteinExistence type="inferred from homology"/>
<dbReference type="EMBL" id="BDSP01000191">
    <property type="protein sequence ID" value="GAX22804.1"/>
    <property type="molecule type" value="Genomic_DNA"/>
</dbReference>
<evidence type="ECO:0000259" key="2">
    <source>
        <dbReference type="Pfam" id="PF13472"/>
    </source>
</evidence>
<dbReference type="InterPro" id="IPR013830">
    <property type="entry name" value="SGNH_hydro"/>
</dbReference>
<dbReference type="Gene3D" id="3.40.50.1110">
    <property type="entry name" value="SGNH hydrolase"/>
    <property type="match status" value="1"/>
</dbReference>
<dbReference type="OrthoDB" id="45691at2759"/>
<feature type="domain" description="SGNH hydrolase-type esterase" evidence="2">
    <location>
        <begin position="117"/>
        <end position="312"/>
    </location>
</feature>
<dbReference type="InParanoid" id="A0A1Z5K991"/>
<reference evidence="3 4" key="1">
    <citation type="journal article" date="2015" name="Plant Cell">
        <title>Oil accumulation by the oleaginous diatom Fistulifera solaris as revealed by the genome and transcriptome.</title>
        <authorList>
            <person name="Tanaka T."/>
            <person name="Maeda Y."/>
            <person name="Veluchamy A."/>
            <person name="Tanaka M."/>
            <person name="Abida H."/>
            <person name="Marechal E."/>
            <person name="Bowler C."/>
            <person name="Muto M."/>
            <person name="Sunaga Y."/>
            <person name="Tanaka M."/>
            <person name="Yoshino T."/>
            <person name="Taniguchi T."/>
            <person name="Fukuda Y."/>
            <person name="Nemoto M."/>
            <person name="Matsumoto M."/>
            <person name="Wong P.S."/>
            <person name="Aburatani S."/>
            <person name="Fujibuchi W."/>
        </authorList>
    </citation>
    <scope>NUCLEOTIDE SEQUENCE [LARGE SCALE GENOMIC DNA]</scope>
    <source>
        <strain evidence="3 4">JPCC DA0580</strain>
    </source>
</reference>
<name>A0A1Z5K991_FISSO</name>
<protein>
    <submittedName>
        <fullName evidence="3">Platelet-activating factor acetylhydrolase</fullName>
        <ecNumber evidence="3">3.1.1.47</ecNumber>
    </submittedName>
</protein>
<dbReference type="Proteomes" id="UP000198406">
    <property type="component" value="Unassembled WGS sequence"/>
</dbReference>
<dbReference type="PANTHER" id="PTHR11852:SF0">
    <property type="entry name" value="PLATELET-ACTIVATING FACTOR ACETYLHYDROLASE IB SUBUNIT BETA HOMOLOG"/>
    <property type="match status" value="1"/>
</dbReference>
<evidence type="ECO:0000313" key="4">
    <source>
        <dbReference type="Proteomes" id="UP000198406"/>
    </source>
</evidence>
<accession>A0A1Z5K991</accession>
<organism evidence="3 4">
    <name type="scientific">Fistulifera solaris</name>
    <name type="common">Oleaginous diatom</name>
    <dbReference type="NCBI Taxonomy" id="1519565"/>
    <lineage>
        <taxon>Eukaryota</taxon>
        <taxon>Sar</taxon>
        <taxon>Stramenopiles</taxon>
        <taxon>Ochrophyta</taxon>
        <taxon>Bacillariophyta</taxon>
        <taxon>Bacillariophyceae</taxon>
        <taxon>Bacillariophycidae</taxon>
        <taxon>Naviculales</taxon>
        <taxon>Naviculaceae</taxon>
        <taxon>Fistulifera</taxon>
    </lineage>
</organism>
<keyword evidence="3" id="KW-0378">Hydrolase</keyword>
<comment type="similarity">
    <text evidence="1">Belongs to the 'GDSL' lipolytic enzyme family. Platelet-activating factor acetylhydrolase IB beta/gamma subunits subfamily.</text>
</comment>
<keyword evidence="4" id="KW-1185">Reference proteome</keyword>
<dbReference type="AlphaFoldDB" id="A0A1Z5K991"/>
<comment type="caution">
    <text evidence="3">The sequence shown here is derived from an EMBL/GenBank/DDBJ whole genome shotgun (WGS) entry which is preliminary data.</text>
</comment>
<dbReference type="GO" id="GO:0003847">
    <property type="term" value="F:1-alkyl-2-acetylglycerophosphocholine esterase activity"/>
    <property type="evidence" value="ECO:0007669"/>
    <property type="project" value="UniProtKB-EC"/>
</dbReference>
<evidence type="ECO:0000256" key="1">
    <source>
        <dbReference type="ARBA" id="ARBA00038184"/>
    </source>
</evidence>
<evidence type="ECO:0000313" key="3">
    <source>
        <dbReference type="EMBL" id="GAX22804.1"/>
    </source>
</evidence>
<dbReference type="EC" id="3.1.1.47" evidence="3"/>